<keyword evidence="1" id="KW-0472">Membrane</keyword>
<feature type="transmembrane region" description="Helical" evidence="1">
    <location>
        <begin position="167"/>
        <end position="188"/>
    </location>
</feature>
<evidence type="ECO:0000256" key="1">
    <source>
        <dbReference type="SAM" id="Phobius"/>
    </source>
</evidence>
<dbReference type="Gene3D" id="3.40.50.1820">
    <property type="entry name" value="alpha/beta hydrolase"/>
    <property type="match status" value="1"/>
</dbReference>
<dbReference type="SUPFAM" id="SSF53474">
    <property type="entry name" value="alpha/beta-Hydrolases"/>
    <property type="match status" value="1"/>
</dbReference>
<sequence length="632" mass="71495">MMSRMTRLRSLGYRLRNGLGFELEEARRRNLCMILFGWWQRLACGARCAWLSSTTRSCAAVLVVLVLAVQLYLANIFAESFHQAIKSVFIGSGFIAVFSTQCMRHSKMEALQPRRNQRNCCLLRGRLLQFMELQYGPTQRRTVFRVAVLSLCNAAFCTVGSKFFQWYHAWSSIGLAWIAVINAALYAWSGGLRVLWIFETANCLKTVLVPLYMVKIGFDRDRPWTEIFRLPLLMVICHLGLPPAKFAVRGAAFMRAERLFISGVFFVAALFSLTLCMSIGVIDLGRTTGDVNRSTSLFCAPGDQDCRFIQPATDAEASQKYPWCRTKMFKSELTVLDFALFSQMSYLDVARAKETAAQWFPDYELRCARVRPDDSKLVKEDDCLGEEVSEDDLHKDWTSFMEWAPSDRDHSVIVVRGTMDPIEVLMDVNIWSTVASLEMFHSIGPRVIYDPRRQRWSMMAARVARQVYPYEQMRDQFGLLHRLLTKRLEQKQRVYLTGHSLGGGLAMLVSLTLNNDAVGVVTVNSPGTFVTAGLLGRVDPFGQQKDHDLQVMKSVNVQANNDLVSKVDTAVGETLPLVCRDKNYMSCHMLGDAICEIITACGDVQNRTLRFSPFEGQCASTHYKWVSDAGDP</sequence>
<dbReference type="Pfam" id="PF01764">
    <property type="entry name" value="Lipase_3"/>
    <property type="match status" value="1"/>
</dbReference>
<feature type="transmembrane region" description="Helical" evidence="1">
    <location>
        <begin position="259"/>
        <end position="282"/>
    </location>
</feature>
<feature type="transmembrane region" description="Helical" evidence="1">
    <location>
        <begin position="143"/>
        <end position="161"/>
    </location>
</feature>
<organism evidence="3">
    <name type="scientific">Zooxanthella nutricula</name>
    <dbReference type="NCBI Taxonomy" id="1333877"/>
    <lineage>
        <taxon>Eukaryota</taxon>
        <taxon>Sar</taxon>
        <taxon>Alveolata</taxon>
        <taxon>Dinophyceae</taxon>
        <taxon>Peridiniales</taxon>
        <taxon>Peridiniales incertae sedis</taxon>
        <taxon>Zooxanthella</taxon>
    </lineage>
</organism>
<feature type="domain" description="Fungal lipase-type" evidence="2">
    <location>
        <begin position="412"/>
        <end position="567"/>
    </location>
</feature>
<reference evidence="3" key="1">
    <citation type="submission" date="2021-01" db="EMBL/GenBank/DDBJ databases">
        <authorList>
            <person name="Corre E."/>
            <person name="Pelletier E."/>
            <person name="Niang G."/>
            <person name="Scheremetjew M."/>
            <person name="Finn R."/>
            <person name="Kale V."/>
            <person name="Holt S."/>
            <person name="Cochrane G."/>
            <person name="Meng A."/>
            <person name="Brown T."/>
            <person name="Cohen L."/>
        </authorList>
    </citation>
    <scope>NUCLEOTIDE SEQUENCE</scope>
    <source>
        <strain evidence="3">RCC3387</strain>
    </source>
</reference>
<protein>
    <recommendedName>
        <fullName evidence="2">Fungal lipase-type domain-containing protein</fullName>
    </recommendedName>
</protein>
<dbReference type="InterPro" id="IPR029058">
    <property type="entry name" value="AB_hydrolase_fold"/>
</dbReference>
<proteinExistence type="predicted"/>
<feature type="transmembrane region" description="Helical" evidence="1">
    <location>
        <begin position="57"/>
        <end position="78"/>
    </location>
</feature>
<evidence type="ECO:0000313" key="3">
    <source>
        <dbReference type="EMBL" id="CAD9633943.1"/>
    </source>
</evidence>
<name>A0A6U6SY04_9DINO</name>
<dbReference type="EMBL" id="HBGW01081532">
    <property type="protein sequence ID" value="CAD9633943.1"/>
    <property type="molecule type" value="Transcribed_RNA"/>
</dbReference>
<gene>
    <name evidence="3" type="ORF">BRAN1462_LOCUS51765</name>
</gene>
<evidence type="ECO:0000259" key="2">
    <source>
        <dbReference type="Pfam" id="PF01764"/>
    </source>
</evidence>
<feature type="transmembrane region" description="Helical" evidence="1">
    <location>
        <begin position="84"/>
        <end position="103"/>
    </location>
</feature>
<accession>A0A6U6SY04</accession>
<dbReference type="GO" id="GO:0006629">
    <property type="term" value="P:lipid metabolic process"/>
    <property type="evidence" value="ECO:0007669"/>
    <property type="project" value="InterPro"/>
</dbReference>
<keyword evidence="1" id="KW-0812">Transmembrane</keyword>
<dbReference type="AlphaFoldDB" id="A0A6U6SY04"/>
<dbReference type="InterPro" id="IPR002921">
    <property type="entry name" value="Fungal_lipase-type"/>
</dbReference>
<keyword evidence="1" id="KW-1133">Transmembrane helix</keyword>